<evidence type="ECO:0000256" key="6">
    <source>
        <dbReference type="ARBA" id="ARBA00022989"/>
    </source>
</evidence>
<keyword evidence="7" id="KW-0496">Mitochondrion</keyword>
<evidence type="ECO:0000256" key="7">
    <source>
        <dbReference type="ARBA" id="ARBA00023128"/>
    </source>
</evidence>
<organism evidence="12 13">
    <name type="scientific">Pyricularia oryzae</name>
    <name type="common">Rice blast fungus</name>
    <name type="synonym">Magnaporthe oryzae</name>
    <dbReference type="NCBI Taxonomy" id="318829"/>
    <lineage>
        <taxon>Eukaryota</taxon>
        <taxon>Fungi</taxon>
        <taxon>Dikarya</taxon>
        <taxon>Ascomycota</taxon>
        <taxon>Pezizomycotina</taxon>
        <taxon>Sordariomycetes</taxon>
        <taxon>Sordariomycetidae</taxon>
        <taxon>Magnaporthales</taxon>
        <taxon>Pyriculariaceae</taxon>
        <taxon>Pyricularia</taxon>
    </lineage>
</organism>
<dbReference type="InterPro" id="IPR050355">
    <property type="entry name" value="RCF1"/>
</dbReference>
<feature type="compositionally biased region" description="Basic and acidic residues" evidence="9">
    <location>
        <begin position="152"/>
        <end position="164"/>
    </location>
</feature>
<keyword evidence="5 10" id="KW-0812">Transmembrane</keyword>
<evidence type="ECO:0000313" key="12">
    <source>
        <dbReference type="EMBL" id="QBZ57343.1"/>
    </source>
</evidence>
<keyword evidence="8 10" id="KW-0472">Membrane</keyword>
<evidence type="ECO:0000256" key="1">
    <source>
        <dbReference type="ARBA" id="ARBA00002584"/>
    </source>
</evidence>
<gene>
    <name evidence="12" type="ORF">PoMZ_02267</name>
</gene>
<evidence type="ECO:0000256" key="10">
    <source>
        <dbReference type="SAM" id="Phobius"/>
    </source>
</evidence>
<comment type="subunit">
    <text evidence="4">Associates with the respiratory chain complex III/complex IV supercomplex.</text>
</comment>
<comment type="similarity">
    <text evidence="3">Belongs to the RCF1 family.</text>
</comment>
<keyword evidence="6 10" id="KW-1133">Transmembrane helix</keyword>
<accession>A0A4P7N4N2</accession>
<evidence type="ECO:0000256" key="9">
    <source>
        <dbReference type="SAM" id="MobiDB-lite"/>
    </source>
</evidence>
<feature type="region of interest" description="Disordered" evidence="9">
    <location>
        <begin position="1"/>
        <end position="23"/>
    </location>
</feature>
<evidence type="ECO:0000256" key="2">
    <source>
        <dbReference type="ARBA" id="ARBA00004325"/>
    </source>
</evidence>
<proteinExistence type="inferred from homology"/>
<dbReference type="Pfam" id="PF04588">
    <property type="entry name" value="HIG_1_N"/>
    <property type="match status" value="1"/>
</dbReference>
<feature type="transmembrane region" description="Helical" evidence="10">
    <location>
        <begin position="44"/>
        <end position="63"/>
    </location>
</feature>
<dbReference type="EMBL" id="CP034205">
    <property type="protein sequence ID" value="QBZ57343.1"/>
    <property type="molecule type" value="Genomic_DNA"/>
</dbReference>
<evidence type="ECO:0000313" key="13">
    <source>
        <dbReference type="Proteomes" id="UP000294847"/>
    </source>
</evidence>
<dbReference type="GO" id="GO:0031966">
    <property type="term" value="C:mitochondrial membrane"/>
    <property type="evidence" value="ECO:0007669"/>
    <property type="project" value="UniProtKB-SubCell"/>
</dbReference>
<feature type="compositionally biased region" description="Pro residues" evidence="9">
    <location>
        <begin position="1"/>
        <end position="14"/>
    </location>
</feature>
<name>A0A4P7N4N2_PYROR</name>
<feature type="domain" description="HIG1" evidence="11">
    <location>
        <begin position="16"/>
        <end position="107"/>
    </location>
</feature>
<dbReference type="InterPro" id="IPR007667">
    <property type="entry name" value="Hypoxia_induced_domain"/>
</dbReference>
<evidence type="ECO:0000259" key="11">
    <source>
        <dbReference type="PROSITE" id="PS51503"/>
    </source>
</evidence>
<sequence length="213" mass="23527">MPTTGPPPPLPGDRPLPSSFDNDEDFYNENGFQKIARKLKQEPLVPLGCVLTVAAFTGAYRAMRAGDHGRVNRMFRYRIAAQGFTILAMVAGGIYYSDDRHKEREMWKAKRDADEEEKRLKWIKELEARDEEDKLAKEIMDKRRQRAAAAAAKREGRAVEDKAAEGGAAAAQDAKSSSGLSWASAPGWFGGNKNEPDANAQTKTGDAEKPSEK</sequence>
<evidence type="ECO:0000256" key="3">
    <source>
        <dbReference type="ARBA" id="ARBA00009366"/>
    </source>
</evidence>
<feature type="region of interest" description="Disordered" evidence="9">
    <location>
        <begin position="142"/>
        <end position="213"/>
    </location>
</feature>
<evidence type="ECO:0000256" key="8">
    <source>
        <dbReference type="ARBA" id="ARBA00023136"/>
    </source>
</evidence>
<feature type="compositionally biased region" description="Low complexity" evidence="9">
    <location>
        <begin position="165"/>
        <end position="175"/>
    </location>
</feature>
<dbReference type="GO" id="GO:0097250">
    <property type="term" value="P:mitochondrial respirasome assembly"/>
    <property type="evidence" value="ECO:0007669"/>
    <property type="project" value="TreeGrafter"/>
</dbReference>
<dbReference type="AlphaFoldDB" id="A0A4P7N4N2"/>
<dbReference type="Proteomes" id="UP000294847">
    <property type="component" value="Chromosome 2"/>
</dbReference>
<dbReference type="PROSITE" id="PS51503">
    <property type="entry name" value="HIG1"/>
    <property type="match status" value="1"/>
</dbReference>
<feature type="transmembrane region" description="Helical" evidence="10">
    <location>
        <begin position="75"/>
        <end position="96"/>
    </location>
</feature>
<evidence type="ECO:0000256" key="5">
    <source>
        <dbReference type="ARBA" id="ARBA00022692"/>
    </source>
</evidence>
<reference evidence="12 13" key="1">
    <citation type="journal article" date="2019" name="Mol. Biol. Evol.">
        <title>Blast fungal genomes show frequent chromosomal changes, gene gains and losses, and effector gene turnover.</title>
        <authorList>
            <person name="Gomez Luciano L.B."/>
            <person name="Jason Tsai I."/>
            <person name="Chuma I."/>
            <person name="Tosa Y."/>
            <person name="Chen Y.H."/>
            <person name="Li J.Y."/>
            <person name="Li M.Y."/>
            <person name="Jade Lu M.Y."/>
            <person name="Nakayashiki H."/>
            <person name="Li W.H."/>
        </authorList>
    </citation>
    <scope>NUCLEOTIDE SEQUENCE [LARGE SCALE GENOMIC DNA]</scope>
    <source>
        <strain evidence="12">MZ5-1-6</strain>
    </source>
</reference>
<protein>
    <recommendedName>
        <fullName evidence="11">HIG1 domain-containing protein</fullName>
    </recommendedName>
</protein>
<dbReference type="PANTHER" id="PTHR12297:SF3">
    <property type="entry name" value="HIG1 DOMAIN FAMILY MEMBER 1A"/>
    <property type="match status" value="1"/>
</dbReference>
<evidence type="ECO:0000256" key="4">
    <source>
        <dbReference type="ARBA" id="ARBA00011565"/>
    </source>
</evidence>
<comment type="function">
    <text evidence="1">Cytochrome c oxidase subunit which plays a role in assembly of respiratory supercomplexes.</text>
</comment>
<dbReference type="Gene3D" id="6.10.140.1320">
    <property type="match status" value="1"/>
</dbReference>
<dbReference type="PANTHER" id="PTHR12297">
    <property type="entry name" value="HYPOXIA-INDUCBILE GENE 1 HIG1 -RELATED"/>
    <property type="match status" value="1"/>
</dbReference>
<comment type="subcellular location">
    <subcellularLocation>
        <location evidence="2">Mitochondrion membrane</location>
    </subcellularLocation>
</comment>